<proteinExistence type="predicted"/>
<evidence type="ECO:0000313" key="1">
    <source>
        <dbReference type="EMBL" id="PIR44669.1"/>
    </source>
</evidence>
<dbReference type="Proteomes" id="UP000228767">
    <property type="component" value="Unassembled WGS sequence"/>
</dbReference>
<accession>A0A2H0RDQ6</accession>
<dbReference type="EMBL" id="PCYI01000023">
    <property type="protein sequence ID" value="PIR44669.1"/>
    <property type="molecule type" value="Genomic_DNA"/>
</dbReference>
<comment type="caution">
    <text evidence="1">The sequence shown here is derived from an EMBL/GenBank/DDBJ whole genome shotgun (WGS) entry which is preliminary data.</text>
</comment>
<reference evidence="1 2" key="1">
    <citation type="submission" date="2017-09" db="EMBL/GenBank/DDBJ databases">
        <title>Depth-based differentiation of microbial function through sediment-hosted aquifers and enrichment of novel symbionts in the deep terrestrial subsurface.</title>
        <authorList>
            <person name="Probst A.J."/>
            <person name="Ladd B."/>
            <person name="Jarett J.K."/>
            <person name="Geller-Mcgrath D.E."/>
            <person name="Sieber C.M."/>
            <person name="Emerson J.B."/>
            <person name="Anantharaman K."/>
            <person name="Thomas B.C."/>
            <person name="Malmstrom R."/>
            <person name="Stieglmeier M."/>
            <person name="Klingl A."/>
            <person name="Woyke T."/>
            <person name="Ryan C.M."/>
            <person name="Banfield J.F."/>
        </authorList>
    </citation>
    <scope>NUCLEOTIDE SEQUENCE [LARGE SCALE GENOMIC DNA]</scope>
    <source>
        <strain evidence="1">CG10_big_fil_rev_8_21_14_0_10_51_16</strain>
    </source>
</reference>
<organism evidence="1 2">
    <name type="scientific">Candidatus Vogelbacteria bacterium CG10_big_fil_rev_8_21_14_0_10_51_16</name>
    <dbReference type="NCBI Taxonomy" id="1975045"/>
    <lineage>
        <taxon>Bacteria</taxon>
        <taxon>Candidatus Vogeliibacteriota</taxon>
    </lineage>
</organism>
<dbReference type="AlphaFoldDB" id="A0A2H0RDQ6"/>
<evidence type="ECO:0008006" key="3">
    <source>
        <dbReference type="Google" id="ProtNLM"/>
    </source>
</evidence>
<gene>
    <name evidence="1" type="ORF">COV10_03540</name>
</gene>
<name>A0A2H0RDQ6_9BACT</name>
<protein>
    <recommendedName>
        <fullName evidence="3">Type II secretion system protein</fullName>
    </recommendedName>
</protein>
<evidence type="ECO:0000313" key="2">
    <source>
        <dbReference type="Proteomes" id="UP000228767"/>
    </source>
</evidence>
<sequence length="180" mass="19097">MPSLVCGFTLLETLVAITVIIFAVTGPLTLAAKSLAQSQYARDQITAFYLAQEGLEIIRYHRDTNAGSAWRTTGGPVHSCTDANGCDVNVRDLAAVACVSTCEPLLMSTLPALSGGEDGILYVPGNSGGTGSPTSKYTRTINVTQQSNNPNEWKIKAEVSWPAGLTGSRSVVLEESIFDR</sequence>